<protein>
    <recommendedName>
        <fullName evidence="2">CBS domain-containing protein</fullName>
    </recommendedName>
</protein>
<dbReference type="InterPro" id="IPR046342">
    <property type="entry name" value="CBS_dom_sf"/>
</dbReference>
<dbReference type="PANTHER" id="PTHR43773">
    <property type="entry name" value="MAGNESIUM TRANSPORTER MGTE"/>
    <property type="match status" value="1"/>
</dbReference>
<name>A0A163WDS3_9BACL</name>
<dbReference type="OrthoDB" id="9790355at2"/>
<dbReference type="EMBL" id="LQRA01000068">
    <property type="protein sequence ID" value="KZE76208.1"/>
    <property type="molecule type" value="Genomic_DNA"/>
</dbReference>
<dbReference type="Pfam" id="PF00571">
    <property type="entry name" value="CBS"/>
    <property type="match status" value="2"/>
</dbReference>
<dbReference type="RefSeq" id="WP_063184327.1">
    <property type="nucleotide sequence ID" value="NZ_LQRA01000068.1"/>
</dbReference>
<keyword evidence="1" id="KW-0129">CBS domain</keyword>
<proteinExistence type="predicted"/>
<evidence type="ECO:0000256" key="1">
    <source>
        <dbReference type="PROSITE-ProRule" id="PRU00703"/>
    </source>
</evidence>
<evidence type="ECO:0000313" key="4">
    <source>
        <dbReference type="Proteomes" id="UP000076563"/>
    </source>
</evidence>
<dbReference type="PANTHER" id="PTHR43773:SF1">
    <property type="entry name" value="MAGNESIUM TRANSPORTER MGTE"/>
    <property type="match status" value="1"/>
</dbReference>
<dbReference type="GO" id="GO:0015095">
    <property type="term" value="F:magnesium ion transmembrane transporter activity"/>
    <property type="evidence" value="ECO:0007669"/>
    <property type="project" value="InterPro"/>
</dbReference>
<reference evidence="4" key="1">
    <citation type="submission" date="2016-01" db="EMBL/GenBank/DDBJ databases">
        <title>Draft genome of Chromobacterium sp. F49.</title>
        <authorList>
            <person name="Hong K.W."/>
        </authorList>
    </citation>
    <scope>NUCLEOTIDE SEQUENCE [LARGE SCALE GENOMIC DNA]</scope>
    <source>
        <strain evidence="4">M63</strain>
    </source>
</reference>
<dbReference type="AlphaFoldDB" id="A0A163WDS3"/>
<feature type="domain" description="CBS" evidence="2">
    <location>
        <begin position="43"/>
        <end position="105"/>
    </location>
</feature>
<gene>
    <name evidence="3" type="ORF">AV654_23925</name>
</gene>
<dbReference type="GO" id="GO:0016020">
    <property type="term" value="C:membrane"/>
    <property type="evidence" value="ECO:0007669"/>
    <property type="project" value="InterPro"/>
</dbReference>
<dbReference type="Proteomes" id="UP000076563">
    <property type="component" value="Unassembled WGS sequence"/>
</dbReference>
<accession>A0A163WDS3</accession>
<evidence type="ECO:0000259" key="2">
    <source>
        <dbReference type="PROSITE" id="PS51371"/>
    </source>
</evidence>
<dbReference type="CDD" id="cd04606">
    <property type="entry name" value="CBS_pair_Mg_transporter"/>
    <property type="match status" value="1"/>
</dbReference>
<organism evidence="3 4">
    <name type="scientific">Paenibacillus elgii</name>
    <dbReference type="NCBI Taxonomy" id="189691"/>
    <lineage>
        <taxon>Bacteria</taxon>
        <taxon>Bacillati</taxon>
        <taxon>Bacillota</taxon>
        <taxon>Bacilli</taxon>
        <taxon>Bacillales</taxon>
        <taxon>Paenibacillaceae</taxon>
        <taxon>Paenibacillus</taxon>
    </lineage>
</organism>
<sequence length="157" mass="17556">MRPFFGLLSDKEADFFLDRMEKDEADDIKQLLTYKQGSAGALMTTDVVTVTGSDSVADVLYRLRHSESDAETIYYLYVTDTGNQLTGVVTLRELIASDPQRRMDEIMNPQWISVSADTGQSEVLQIIRKYGLLAVPVVTHKGTLLGIVTFDDVLFNL</sequence>
<comment type="caution">
    <text evidence="3">The sequence shown here is derived from an EMBL/GenBank/DDBJ whole genome shotgun (WGS) entry which is preliminary data.</text>
</comment>
<dbReference type="InterPro" id="IPR006669">
    <property type="entry name" value="MgtE_transporter"/>
</dbReference>
<feature type="domain" description="CBS" evidence="2">
    <location>
        <begin position="107"/>
        <end position="157"/>
    </location>
</feature>
<dbReference type="Gene3D" id="3.10.580.10">
    <property type="entry name" value="CBS-domain"/>
    <property type="match status" value="1"/>
</dbReference>
<keyword evidence="4" id="KW-1185">Reference proteome</keyword>
<dbReference type="InterPro" id="IPR000644">
    <property type="entry name" value="CBS_dom"/>
</dbReference>
<dbReference type="PROSITE" id="PS51371">
    <property type="entry name" value="CBS"/>
    <property type="match status" value="2"/>
</dbReference>
<dbReference type="SUPFAM" id="SSF54631">
    <property type="entry name" value="CBS-domain pair"/>
    <property type="match status" value="1"/>
</dbReference>
<dbReference type="SMART" id="SM00116">
    <property type="entry name" value="CBS"/>
    <property type="match status" value="2"/>
</dbReference>
<evidence type="ECO:0000313" key="3">
    <source>
        <dbReference type="EMBL" id="KZE76208.1"/>
    </source>
</evidence>